<evidence type="ECO:0000256" key="6">
    <source>
        <dbReference type="ARBA" id="ARBA00022692"/>
    </source>
</evidence>
<dbReference type="InterPro" id="IPR051613">
    <property type="entry name" value="ABC_transp_permease_HisMQ"/>
</dbReference>
<name>A1WER9_VEREI</name>
<dbReference type="NCBIfam" id="TIGR01726">
    <property type="entry name" value="HEQRo_perm_3TM"/>
    <property type="match status" value="1"/>
</dbReference>
<keyword evidence="6 9" id="KW-0812">Transmembrane</keyword>
<dbReference type="InterPro" id="IPR035906">
    <property type="entry name" value="MetI-like_sf"/>
</dbReference>
<evidence type="ECO:0000256" key="1">
    <source>
        <dbReference type="ARBA" id="ARBA00004429"/>
    </source>
</evidence>
<dbReference type="RefSeq" id="WP_011808143.1">
    <property type="nucleotide sequence ID" value="NC_008786.1"/>
</dbReference>
<evidence type="ECO:0000256" key="8">
    <source>
        <dbReference type="ARBA" id="ARBA00023136"/>
    </source>
</evidence>
<dbReference type="PANTHER" id="PTHR30133">
    <property type="entry name" value="CATIONIC AMINO ACID TRANSPORTER, MEMBRANE COMPONENT"/>
    <property type="match status" value="1"/>
</dbReference>
<keyword evidence="12" id="KW-1185">Reference proteome</keyword>
<keyword evidence="7 9" id="KW-1133">Transmembrane helix</keyword>
<feature type="transmembrane region" description="Helical" evidence="9">
    <location>
        <begin position="148"/>
        <end position="172"/>
    </location>
</feature>
<keyword evidence="3 9" id="KW-0813">Transport</keyword>
<dbReference type="STRING" id="391735.Veis_0336"/>
<evidence type="ECO:0000256" key="5">
    <source>
        <dbReference type="ARBA" id="ARBA00022519"/>
    </source>
</evidence>
<evidence type="ECO:0000259" key="10">
    <source>
        <dbReference type="PROSITE" id="PS50928"/>
    </source>
</evidence>
<comment type="subcellular location">
    <subcellularLocation>
        <location evidence="1">Cell inner membrane</location>
        <topology evidence="1">Multi-pass membrane protein</topology>
    </subcellularLocation>
    <subcellularLocation>
        <location evidence="9">Cell membrane</location>
        <topology evidence="9">Multi-pass membrane protein</topology>
    </subcellularLocation>
</comment>
<protein>
    <submittedName>
        <fullName evidence="11">Polar amino acid ABC transporter, inner membrane subunit</fullName>
    </submittedName>
</protein>
<sequence>MEYFWNVLAAASVTLEMAAGSLLAAIALGLSGAWAKLCGGRWLAAVAGAYTTLVRGVPDLVLMLLFFYGVPALVQLALDKSGSDAGFDVSPLGAGLATLGLIFGGYLTETFRGAILAIPKGQIEAACAFGLGRLRIAWRIVLPQMARLALPGFTNTWLVLVKSTALVSVLGLEDIMFRAKNAAQATRQPFTFFLLTAAVYLSITTVSMLALRWLERRGAHDTRRAPSDRAGRAA</sequence>
<feature type="domain" description="ABC transmembrane type-1" evidence="10">
    <location>
        <begin position="11"/>
        <end position="211"/>
    </location>
</feature>
<evidence type="ECO:0000256" key="3">
    <source>
        <dbReference type="ARBA" id="ARBA00022448"/>
    </source>
</evidence>
<dbReference type="CDD" id="cd06261">
    <property type="entry name" value="TM_PBP2"/>
    <property type="match status" value="1"/>
</dbReference>
<dbReference type="InterPro" id="IPR010065">
    <property type="entry name" value="AA_ABC_transptr_permease_3TM"/>
</dbReference>
<evidence type="ECO:0000313" key="11">
    <source>
        <dbReference type="EMBL" id="ABM56126.1"/>
    </source>
</evidence>
<dbReference type="GO" id="GO:0022857">
    <property type="term" value="F:transmembrane transporter activity"/>
    <property type="evidence" value="ECO:0007669"/>
    <property type="project" value="InterPro"/>
</dbReference>
<dbReference type="Gene3D" id="1.10.3720.10">
    <property type="entry name" value="MetI-like"/>
    <property type="match status" value="1"/>
</dbReference>
<dbReference type="Pfam" id="PF00528">
    <property type="entry name" value="BPD_transp_1"/>
    <property type="match status" value="1"/>
</dbReference>
<proteinExistence type="inferred from homology"/>
<feature type="transmembrane region" description="Helical" evidence="9">
    <location>
        <begin position="60"/>
        <end position="78"/>
    </location>
</feature>
<dbReference type="AlphaFoldDB" id="A1WER9"/>
<accession>A1WER9</accession>
<feature type="transmembrane region" description="Helical" evidence="9">
    <location>
        <begin position="90"/>
        <end position="108"/>
    </location>
</feature>
<dbReference type="Proteomes" id="UP000000374">
    <property type="component" value="Chromosome"/>
</dbReference>
<dbReference type="KEGG" id="vei:Veis_0336"/>
<dbReference type="HOGENOM" id="CLU_019602_1_4_4"/>
<evidence type="ECO:0000256" key="9">
    <source>
        <dbReference type="RuleBase" id="RU363032"/>
    </source>
</evidence>
<dbReference type="InterPro" id="IPR000515">
    <property type="entry name" value="MetI-like"/>
</dbReference>
<evidence type="ECO:0000256" key="2">
    <source>
        <dbReference type="ARBA" id="ARBA00010072"/>
    </source>
</evidence>
<dbReference type="GO" id="GO:0043190">
    <property type="term" value="C:ATP-binding cassette (ABC) transporter complex"/>
    <property type="evidence" value="ECO:0007669"/>
    <property type="project" value="InterPro"/>
</dbReference>
<gene>
    <name evidence="11" type="ordered locus">Veis_0336</name>
</gene>
<comment type="similarity">
    <text evidence="2">Belongs to the binding-protein-dependent transport system permease family. HisMQ subfamily.</text>
</comment>
<dbReference type="OrthoDB" id="7026155at2"/>
<dbReference type="PROSITE" id="PS50928">
    <property type="entry name" value="ABC_TM1"/>
    <property type="match status" value="1"/>
</dbReference>
<dbReference type="SUPFAM" id="SSF161098">
    <property type="entry name" value="MetI-like"/>
    <property type="match status" value="1"/>
</dbReference>
<evidence type="ECO:0000256" key="4">
    <source>
        <dbReference type="ARBA" id="ARBA00022475"/>
    </source>
</evidence>
<keyword evidence="8 9" id="KW-0472">Membrane</keyword>
<feature type="transmembrane region" description="Helical" evidence="9">
    <location>
        <begin position="192"/>
        <end position="214"/>
    </location>
</feature>
<dbReference type="eggNOG" id="COG4215">
    <property type="taxonomic scope" value="Bacteria"/>
</dbReference>
<keyword evidence="5" id="KW-0997">Cell inner membrane</keyword>
<evidence type="ECO:0000256" key="7">
    <source>
        <dbReference type="ARBA" id="ARBA00022989"/>
    </source>
</evidence>
<evidence type="ECO:0000313" key="12">
    <source>
        <dbReference type="Proteomes" id="UP000000374"/>
    </source>
</evidence>
<reference evidence="12" key="1">
    <citation type="submission" date="2006-12" db="EMBL/GenBank/DDBJ databases">
        <title>Complete sequence of chromosome 1 of Verminephrobacter eiseniae EF01-2.</title>
        <authorList>
            <person name="Copeland A."/>
            <person name="Lucas S."/>
            <person name="Lapidus A."/>
            <person name="Barry K."/>
            <person name="Detter J.C."/>
            <person name="Glavina del Rio T."/>
            <person name="Dalin E."/>
            <person name="Tice H."/>
            <person name="Pitluck S."/>
            <person name="Chertkov O."/>
            <person name="Brettin T."/>
            <person name="Bruce D."/>
            <person name="Han C."/>
            <person name="Tapia R."/>
            <person name="Gilna P."/>
            <person name="Schmutz J."/>
            <person name="Larimer F."/>
            <person name="Land M."/>
            <person name="Hauser L."/>
            <person name="Kyrpides N."/>
            <person name="Kim E."/>
            <person name="Stahl D."/>
            <person name="Richardson P."/>
        </authorList>
    </citation>
    <scope>NUCLEOTIDE SEQUENCE [LARGE SCALE GENOMIC DNA]</scope>
    <source>
        <strain evidence="12">EF01-2</strain>
    </source>
</reference>
<dbReference type="GeneID" id="76459073"/>
<keyword evidence="4" id="KW-1003">Cell membrane</keyword>
<dbReference type="EMBL" id="CP000542">
    <property type="protein sequence ID" value="ABM56126.1"/>
    <property type="molecule type" value="Genomic_DNA"/>
</dbReference>
<organism evidence="11 12">
    <name type="scientific">Verminephrobacter eiseniae (strain EF01-2)</name>
    <dbReference type="NCBI Taxonomy" id="391735"/>
    <lineage>
        <taxon>Bacteria</taxon>
        <taxon>Pseudomonadati</taxon>
        <taxon>Pseudomonadota</taxon>
        <taxon>Betaproteobacteria</taxon>
        <taxon>Burkholderiales</taxon>
        <taxon>Comamonadaceae</taxon>
        <taxon>Verminephrobacter</taxon>
    </lineage>
</organism>